<keyword evidence="3" id="KW-1185">Reference proteome</keyword>
<dbReference type="PANTHER" id="PTHR11122">
    <property type="entry name" value="APOSPORY-ASSOCIATED PROTEIN C-RELATED"/>
    <property type="match status" value="1"/>
</dbReference>
<protein>
    <recommendedName>
        <fullName evidence="4">NDH-dependent cyclic electron flow 5</fullName>
    </recommendedName>
</protein>
<proteinExistence type="predicted"/>
<gene>
    <name evidence="2" type="ORF">CITCOLO1_LOCUS11764</name>
</gene>
<dbReference type="EMBL" id="OZ021738">
    <property type="protein sequence ID" value="CAK9319747.1"/>
    <property type="molecule type" value="Genomic_DNA"/>
</dbReference>
<feature type="compositionally biased region" description="Acidic residues" evidence="1">
    <location>
        <begin position="280"/>
        <end position="289"/>
    </location>
</feature>
<evidence type="ECO:0000256" key="1">
    <source>
        <dbReference type="SAM" id="MobiDB-lite"/>
    </source>
</evidence>
<evidence type="ECO:0000313" key="3">
    <source>
        <dbReference type="Proteomes" id="UP001642487"/>
    </source>
</evidence>
<evidence type="ECO:0000313" key="2">
    <source>
        <dbReference type="EMBL" id="CAK9319747.1"/>
    </source>
</evidence>
<feature type="region of interest" description="Disordered" evidence="1">
    <location>
        <begin position="272"/>
        <end position="291"/>
    </location>
</feature>
<organism evidence="2 3">
    <name type="scientific">Citrullus colocynthis</name>
    <name type="common">colocynth</name>
    <dbReference type="NCBI Taxonomy" id="252529"/>
    <lineage>
        <taxon>Eukaryota</taxon>
        <taxon>Viridiplantae</taxon>
        <taxon>Streptophyta</taxon>
        <taxon>Embryophyta</taxon>
        <taxon>Tracheophyta</taxon>
        <taxon>Spermatophyta</taxon>
        <taxon>Magnoliopsida</taxon>
        <taxon>eudicotyledons</taxon>
        <taxon>Gunneridae</taxon>
        <taxon>Pentapetalae</taxon>
        <taxon>rosids</taxon>
        <taxon>fabids</taxon>
        <taxon>Cucurbitales</taxon>
        <taxon>Cucurbitaceae</taxon>
        <taxon>Benincaseae</taxon>
        <taxon>Citrullus</taxon>
    </lineage>
</organism>
<dbReference type="Proteomes" id="UP001642487">
    <property type="component" value="Chromosome 4"/>
</dbReference>
<dbReference type="InterPro" id="IPR011013">
    <property type="entry name" value="Gal_mutarotase_sf_dom"/>
</dbReference>
<accession>A0ABP0YMJ3</accession>
<evidence type="ECO:0008006" key="4">
    <source>
        <dbReference type="Google" id="ProtNLM"/>
    </source>
</evidence>
<reference evidence="2 3" key="1">
    <citation type="submission" date="2024-03" db="EMBL/GenBank/DDBJ databases">
        <authorList>
            <person name="Gkanogiannis A."/>
            <person name="Becerra Lopez-Lavalle L."/>
        </authorList>
    </citation>
    <scope>NUCLEOTIDE SEQUENCE [LARGE SCALE GENOMIC DNA]</scope>
</reference>
<sequence length="379" mass="41741">MSVTPKLLHPPTGIPYERPFTCRRRFVCHCLHRSTGSRRSGGRGFRLPGVASVPYQPINVDYLEEEFNGQGHGVTFEGIGDECVAKLRLDNGGSAILMFPSGLITSYKSPMWHGGSLELLHSSVSEDNNGDVVVQGGVSLALDCGSNRLEDVSWALHNVTGNPRESIQMELISRASEGMVELKYTVTLGEDMLTSELTVCNNKKTSLELKGCVLSHMTVSTPEATFAIGLEGSDFHSMPPFSSKSAIIPPDYYGQGSSSGLTKTLKGILSGWGKSNQRDSEEEIEGEETDNSKQLMEQMSRIYTSAPRNFTIIDRGRRNSVVVGRDGFDELYIFSPGSNHVYYGEYSYICLGQSAMLKPILLEPQQVWRGSQYLYNPNL</sequence>
<dbReference type="Gene3D" id="2.70.98.10">
    <property type="match status" value="1"/>
</dbReference>
<name>A0ABP0YMJ3_9ROSI</name>
<dbReference type="SUPFAM" id="SSF74650">
    <property type="entry name" value="Galactose mutarotase-like"/>
    <property type="match status" value="1"/>
</dbReference>
<dbReference type="PANTHER" id="PTHR11122:SF15">
    <property type="entry name" value="PROTEIN NDH-DEPENDENT CYCLIC ELECTRON FLOW 5"/>
    <property type="match status" value="1"/>
</dbReference>
<dbReference type="InterPro" id="IPR014718">
    <property type="entry name" value="GH-type_carb-bd"/>
</dbReference>